<name>A0AAV4EJC5_9GAST</name>
<dbReference type="AlphaFoldDB" id="A0AAV4EJC5"/>
<evidence type="ECO:0000313" key="3">
    <source>
        <dbReference type="Proteomes" id="UP000762676"/>
    </source>
</evidence>
<dbReference type="Gene3D" id="3.40.30.10">
    <property type="entry name" value="Glutaredoxin"/>
    <property type="match status" value="1"/>
</dbReference>
<dbReference type="EMBL" id="BMAT01003693">
    <property type="protein sequence ID" value="GFR60835.1"/>
    <property type="molecule type" value="Genomic_DNA"/>
</dbReference>
<dbReference type="NCBIfam" id="TIGR02174">
    <property type="entry name" value="CXXU_selWTH"/>
    <property type="match status" value="1"/>
</dbReference>
<sequence>MQTNNYKYSFFTLYFQYEAFREELLDLFSPGEIEVTGEGTPTATSKFEVQIVGGKMIHSKLGGEGFVNNKAKMDKIVAAIKQAM</sequence>
<keyword evidence="3" id="KW-1185">Reference proteome</keyword>
<proteinExistence type="predicted"/>
<evidence type="ECO:0000256" key="1">
    <source>
        <dbReference type="ARBA" id="ARBA00023284"/>
    </source>
</evidence>
<organism evidence="2 3">
    <name type="scientific">Elysia marginata</name>
    <dbReference type="NCBI Taxonomy" id="1093978"/>
    <lineage>
        <taxon>Eukaryota</taxon>
        <taxon>Metazoa</taxon>
        <taxon>Spiralia</taxon>
        <taxon>Lophotrochozoa</taxon>
        <taxon>Mollusca</taxon>
        <taxon>Gastropoda</taxon>
        <taxon>Heterobranchia</taxon>
        <taxon>Euthyneura</taxon>
        <taxon>Panpulmonata</taxon>
        <taxon>Sacoglossa</taxon>
        <taxon>Placobranchoidea</taxon>
        <taxon>Plakobranchidae</taxon>
        <taxon>Elysia</taxon>
    </lineage>
</organism>
<accession>A0AAV4EJC5</accession>
<reference evidence="2 3" key="1">
    <citation type="journal article" date="2021" name="Elife">
        <title>Chloroplast acquisition without the gene transfer in kleptoplastic sea slugs, Plakobranchus ocellatus.</title>
        <authorList>
            <person name="Maeda T."/>
            <person name="Takahashi S."/>
            <person name="Yoshida T."/>
            <person name="Shimamura S."/>
            <person name="Takaki Y."/>
            <person name="Nagai Y."/>
            <person name="Toyoda A."/>
            <person name="Suzuki Y."/>
            <person name="Arimoto A."/>
            <person name="Ishii H."/>
            <person name="Satoh N."/>
            <person name="Nishiyama T."/>
            <person name="Hasebe M."/>
            <person name="Maruyama T."/>
            <person name="Minagawa J."/>
            <person name="Obokata J."/>
            <person name="Shigenobu S."/>
        </authorList>
    </citation>
    <scope>NUCLEOTIDE SEQUENCE [LARGE SCALE GENOMIC DNA]</scope>
</reference>
<comment type="caution">
    <text evidence="2">The sequence shown here is derived from an EMBL/GenBank/DDBJ whole genome shotgun (WGS) entry which is preliminary data.</text>
</comment>
<gene>
    <name evidence="2" type="ORF">ElyMa_001833000</name>
</gene>
<evidence type="ECO:0000313" key="2">
    <source>
        <dbReference type="EMBL" id="GFR60835.1"/>
    </source>
</evidence>
<dbReference type="InterPro" id="IPR011893">
    <property type="entry name" value="Selenoprotein_Rdx-typ"/>
</dbReference>
<keyword evidence="1" id="KW-0676">Redox-active center</keyword>
<dbReference type="Proteomes" id="UP000762676">
    <property type="component" value="Unassembled WGS sequence"/>
</dbReference>
<protein>
    <submittedName>
        <fullName evidence="2">Selenoprotein W</fullName>
    </submittedName>
</protein>